<dbReference type="Proteomes" id="UP001412067">
    <property type="component" value="Unassembled WGS sequence"/>
</dbReference>
<comment type="caution">
    <text evidence="4">The sequence shown here is derived from an EMBL/GenBank/DDBJ whole genome shotgun (WGS) entry which is preliminary data.</text>
</comment>
<dbReference type="Gene3D" id="1.25.40.10">
    <property type="entry name" value="Tetratricopeptide repeat domain"/>
    <property type="match status" value="1"/>
</dbReference>
<accession>A0ABR2LYJ2</accession>
<proteinExistence type="predicted"/>
<evidence type="ECO:0000256" key="1">
    <source>
        <dbReference type="PROSITE-ProRule" id="PRU00339"/>
    </source>
</evidence>
<sequence>MSCRYDLPIRIERLPSPAFLFPAVLFSGRTSIPNKTDFAFSVARVFDRSRGGGEWKGAMLNSMMDPEIMRLAQEQMSKIPPAELARIQQQMFSNPELMKFATESMKNLRPEDVRLAAEQLKHTNHQDIAEATEKMANASPEELASLRARADAQISYQISSAQMLKNQGNDHHASKQYHDAADKYLRAKDNLKGIPSAKSATLKQQCSLNLMSCYLKTLQFEDCIKEGSEVLKIDSKNVKALYRRGQAYKELGKLGAAVSDLSKAHEFSPDDETIAEVLSDAKEMLMKDESVSRSQGVVIEEIDEDETRPVPSNSHGSTEYSIEQPIECAESPQNDGFDGGVSAPDHGSYSGASAVDPEALRTFKDDPETIRLFQKYVSNADANSLSAMGLGGMPPDIIKTTTELVSSMKPDELQKMLEIASSLQGSDGPKFPSMNGNVMSPELIRMSSEKISRMSPEELQQMYKFSSSFGASSAMPASDFSTRISESASQSSVPAENPSISLREAGSSSAHGLPSQETMANSMKDPAMQQLFTSMMKNMSPEMMANMSEQFGMKLSREDAAKAQQAMASLSPEDLDRMMRWAGKAQKGIETAKNTKKWLLERRWLILSILLLILAIILHKLGYLGS</sequence>
<evidence type="ECO:0000256" key="2">
    <source>
        <dbReference type="SAM" id="MobiDB-lite"/>
    </source>
</evidence>
<dbReference type="InterPro" id="IPR019734">
    <property type="entry name" value="TPR_rpt"/>
</dbReference>
<evidence type="ECO:0000256" key="3">
    <source>
        <dbReference type="SAM" id="Phobius"/>
    </source>
</evidence>
<keyword evidence="3" id="KW-0472">Membrane</keyword>
<name>A0ABR2LYJ2_9ASPA</name>
<feature type="region of interest" description="Disordered" evidence="2">
    <location>
        <begin position="292"/>
        <end position="354"/>
    </location>
</feature>
<dbReference type="PANTHER" id="PTHR48433">
    <property type="entry name" value="OUTER ENVELOPE PROTEIN 61-LIKE"/>
    <property type="match status" value="1"/>
</dbReference>
<keyword evidence="1" id="KW-0802">TPR repeat</keyword>
<keyword evidence="5" id="KW-1185">Reference proteome</keyword>
<reference evidence="4 5" key="1">
    <citation type="journal article" date="2022" name="Nat. Plants">
        <title>Genomes of leafy and leafless Platanthera orchids illuminate the evolution of mycoheterotrophy.</title>
        <authorList>
            <person name="Li M.H."/>
            <person name="Liu K.W."/>
            <person name="Li Z."/>
            <person name="Lu H.C."/>
            <person name="Ye Q.L."/>
            <person name="Zhang D."/>
            <person name="Wang J.Y."/>
            <person name="Li Y.F."/>
            <person name="Zhong Z.M."/>
            <person name="Liu X."/>
            <person name="Yu X."/>
            <person name="Liu D.K."/>
            <person name="Tu X.D."/>
            <person name="Liu B."/>
            <person name="Hao Y."/>
            <person name="Liao X.Y."/>
            <person name="Jiang Y.T."/>
            <person name="Sun W.H."/>
            <person name="Chen J."/>
            <person name="Chen Y.Q."/>
            <person name="Ai Y."/>
            <person name="Zhai J.W."/>
            <person name="Wu S.S."/>
            <person name="Zhou Z."/>
            <person name="Hsiao Y.Y."/>
            <person name="Wu W.L."/>
            <person name="Chen Y.Y."/>
            <person name="Lin Y.F."/>
            <person name="Hsu J.L."/>
            <person name="Li C.Y."/>
            <person name="Wang Z.W."/>
            <person name="Zhao X."/>
            <person name="Zhong W.Y."/>
            <person name="Ma X.K."/>
            <person name="Ma L."/>
            <person name="Huang J."/>
            <person name="Chen G.Z."/>
            <person name="Huang M.Z."/>
            <person name="Huang L."/>
            <person name="Peng D.H."/>
            <person name="Luo Y.B."/>
            <person name="Zou S.Q."/>
            <person name="Chen S.P."/>
            <person name="Lan S."/>
            <person name="Tsai W.C."/>
            <person name="Van de Peer Y."/>
            <person name="Liu Z.J."/>
        </authorList>
    </citation>
    <scope>NUCLEOTIDE SEQUENCE [LARGE SCALE GENOMIC DNA]</scope>
    <source>
        <strain evidence="4">Lor288</strain>
    </source>
</reference>
<feature type="compositionally biased region" description="Polar residues" evidence="2">
    <location>
        <begin position="310"/>
        <end position="321"/>
    </location>
</feature>
<gene>
    <name evidence="4" type="ORF">KSP40_PGU007409</name>
</gene>
<protein>
    <recommendedName>
        <fullName evidence="6">Outer envelope protein 61</fullName>
    </recommendedName>
</protein>
<dbReference type="EMBL" id="JBBWWR010000014">
    <property type="protein sequence ID" value="KAK8953539.1"/>
    <property type="molecule type" value="Genomic_DNA"/>
</dbReference>
<dbReference type="PANTHER" id="PTHR48433:SF1">
    <property type="entry name" value="OUTER ENVELOPE PROTEIN 61-LIKE"/>
    <property type="match status" value="1"/>
</dbReference>
<feature type="transmembrane region" description="Helical" evidence="3">
    <location>
        <begin position="604"/>
        <end position="623"/>
    </location>
</feature>
<evidence type="ECO:0000313" key="4">
    <source>
        <dbReference type="EMBL" id="KAK8953539.1"/>
    </source>
</evidence>
<feature type="repeat" description="TPR" evidence="1">
    <location>
        <begin position="238"/>
        <end position="271"/>
    </location>
</feature>
<keyword evidence="3" id="KW-1133">Transmembrane helix</keyword>
<evidence type="ECO:0008006" key="6">
    <source>
        <dbReference type="Google" id="ProtNLM"/>
    </source>
</evidence>
<feature type="region of interest" description="Disordered" evidence="2">
    <location>
        <begin position="480"/>
        <end position="518"/>
    </location>
</feature>
<dbReference type="InterPro" id="IPR011990">
    <property type="entry name" value="TPR-like_helical_dom_sf"/>
</dbReference>
<keyword evidence="3" id="KW-0812">Transmembrane</keyword>
<dbReference type="PROSITE" id="PS50005">
    <property type="entry name" value="TPR"/>
    <property type="match status" value="1"/>
</dbReference>
<dbReference type="SMART" id="SM00028">
    <property type="entry name" value="TPR"/>
    <property type="match status" value="2"/>
</dbReference>
<evidence type="ECO:0000313" key="5">
    <source>
        <dbReference type="Proteomes" id="UP001412067"/>
    </source>
</evidence>
<dbReference type="SUPFAM" id="SSF48452">
    <property type="entry name" value="TPR-like"/>
    <property type="match status" value="1"/>
</dbReference>
<organism evidence="4 5">
    <name type="scientific">Platanthera guangdongensis</name>
    <dbReference type="NCBI Taxonomy" id="2320717"/>
    <lineage>
        <taxon>Eukaryota</taxon>
        <taxon>Viridiplantae</taxon>
        <taxon>Streptophyta</taxon>
        <taxon>Embryophyta</taxon>
        <taxon>Tracheophyta</taxon>
        <taxon>Spermatophyta</taxon>
        <taxon>Magnoliopsida</taxon>
        <taxon>Liliopsida</taxon>
        <taxon>Asparagales</taxon>
        <taxon>Orchidaceae</taxon>
        <taxon>Orchidoideae</taxon>
        <taxon>Orchideae</taxon>
        <taxon>Orchidinae</taxon>
        <taxon>Platanthera</taxon>
    </lineage>
</organism>
<dbReference type="InterPro" id="IPR053319">
    <property type="entry name" value="OEP61"/>
</dbReference>